<protein>
    <recommendedName>
        <fullName evidence="3">Chloramphenicol acetyltransferase</fullName>
    </recommendedName>
</protein>
<reference evidence="1 2" key="1">
    <citation type="submission" date="2020-07" db="EMBL/GenBank/DDBJ databases">
        <title>Genomic Encyclopedia of Type Strains, Phase IV (KMG-IV): sequencing the most valuable type-strain genomes for metagenomic binning, comparative biology and taxonomic classification.</title>
        <authorList>
            <person name="Goeker M."/>
        </authorList>
    </citation>
    <scope>NUCLEOTIDE SEQUENCE [LARGE SCALE GENOMIC DNA]</scope>
    <source>
        <strain evidence="1 2">DSM 15730</strain>
    </source>
</reference>
<sequence>MPLICLEGASAVGKTTTCSEIEKRYHAYIIPEVNFLFERPKVESRTWYVERQVERWQIAQEKLIIHDIVIFDGDIFQPLSYNWCFDFQVFNQSLEFLADFYRKKFLKRKSGFLINIFTFLLITKI</sequence>
<dbReference type="Gene3D" id="3.40.50.300">
    <property type="entry name" value="P-loop containing nucleotide triphosphate hydrolases"/>
    <property type="match status" value="1"/>
</dbReference>
<accession>A0A7W0BZB3</accession>
<dbReference type="Proteomes" id="UP000523087">
    <property type="component" value="Unassembled WGS sequence"/>
</dbReference>
<proteinExistence type="predicted"/>
<evidence type="ECO:0008006" key="3">
    <source>
        <dbReference type="Google" id="ProtNLM"/>
    </source>
</evidence>
<evidence type="ECO:0000313" key="2">
    <source>
        <dbReference type="Proteomes" id="UP000523087"/>
    </source>
</evidence>
<name>A0A7W0BZB3_9BACL</name>
<organism evidence="1 2">
    <name type="scientific">Thermaerobacillus caldiproteolyticus</name>
    <dbReference type="NCBI Taxonomy" id="247480"/>
    <lineage>
        <taxon>Bacteria</taxon>
        <taxon>Bacillati</taxon>
        <taxon>Bacillota</taxon>
        <taxon>Bacilli</taxon>
        <taxon>Bacillales</taxon>
        <taxon>Anoxybacillaceae</taxon>
        <taxon>Thermaerobacillus</taxon>
    </lineage>
</organism>
<evidence type="ECO:0000313" key="1">
    <source>
        <dbReference type="EMBL" id="MBA2876591.1"/>
    </source>
</evidence>
<dbReference type="InterPro" id="IPR027417">
    <property type="entry name" value="P-loop_NTPase"/>
</dbReference>
<dbReference type="SUPFAM" id="SSF52540">
    <property type="entry name" value="P-loop containing nucleoside triphosphate hydrolases"/>
    <property type="match status" value="1"/>
</dbReference>
<keyword evidence="2" id="KW-1185">Reference proteome</keyword>
<dbReference type="AlphaFoldDB" id="A0A7W0BZB3"/>
<gene>
    <name evidence="1" type="ORF">HNR31_003409</name>
</gene>
<dbReference type="EMBL" id="JACDUT010000014">
    <property type="protein sequence ID" value="MBA2876591.1"/>
    <property type="molecule type" value="Genomic_DNA"/>
</dbReference>
<comment type="caution">
    <text evidence="1">The sequence shown here is derived from an EMBL/GenBank/DDBJ whole genome shotgun (WGS) entry which is preliminary data.</text>
</comment>